<reference evidence="8 9" key="1">
    <citation type="submission" date="2018-10" db="EMBL/GenBank/DDBJ databases">
        <title>Effects of UV and annual dynamics of microbial communities in freshwater RAS systems.</title>
        <authorList>
            <person name="Bekkelund A.K."/>
            <person name="Hansen B.R."/>
            <person name="Stokken H."/>
            <person name="Eriksen B.F."/>
            <person name="Kashulin N.A."/>
        </authorList>
    </citation>
    <scope>NUCLEOTIDE SEQUENCE [LARGE SCALE GENOMIC DNA]</scope>
    <source>
        <strain evidence="8 9">BHSEK</strain>
    </source>
</reference>
<dbReference type="Pfam" id="PF00482">
    <property type="entry name" value="T2SSF"/>
    <property type="match status" value="1"/>
</dbReference>
<dbReference type="GO" id="GO:0005886">
    <property type="term" value="C:plasma membrane"/>
    <property type="evidence" value="ECO:0007669"/>
    <property type="project" value="UniProtKB-SubCell"/>
</dbReference>
<feature type="transmembrane region" description="Helical" evidence="6">
    <location>
        <begin position="83"/>
        <end position="103"/>
    </location>
</feature>
<accession>A0A3G2EA89</accession>
<dbReference type="InterPro" id="IPR042094">
    <property type="entry name" value="T2SS_GspF_sf"/>
</dbReference>
<keyword evidence="4 6" id="KW-1133">Transmembrane helix</keyword>
<evidence type="ECO:0000259" key="7">
    <source>
        <dbReference type="Pfam" id="PF00482"/>
    </source>
</evidence>
<evidence type="ECO:0000256" key="3">
    <source>
        <dbReference type="ARBA" id="ARBA00022692"/>
    </source>
</evidence>
<dbReference type="PANTHER" id="PTHR35007:SF1">
    <property type="entry name" value="PILUS ASSEMBLY PROTEIN"/>
    <property type="match status" value="1"/>
</dbReference>
<keyword evidence="5 6" id="KW-0472">Membrane</keyword>
<keyword evidence="9" id="KW-1185">Reference proteome</keyword>
<name>A0A3G2EA89_9BURK</name>
<feature type="transmembrane region" description="Helical" evidence="6">
    <location>
        <begin position="6"/>
        <end position="30"/>
    </location>
</feature>
<keyword evidence="3 6" id="KW-0812">Transmembrane</keyword>
<dbReference type="PANTHER" id="PTHR35007">
    <property type="entry name" value="INTEGRAL MEMBRANE PROTEIN-RELATED"/>
    <property type="match status" value="1"/>
</dbReference>
<organism evidence="8 9">
    <name type="scientific">Janthinobacterium agaricidamnosum</name>
    <dbReference type="NCBI Taxonomy" id="55508"/>
    <lineage>
        <taxon>Bacteria</taxon>
        <taxon>Pseudomonadati</taxon>
        <taxon>Pseudomonadota</taxon>
        <taxon>Betaproteobacteria</taxon>
        <taxon>Burkholderiales</taxon>
        <taxon>Oxalobacteraceae</taxon>
        <taxon>Janthinobacterium</taxon>
    </lineage>
</organism>
<feature type="transmembrane region" description="Helical" evidence="6">
    <location>
        <begin position="51"/>
        <end position="77"/>
    </location>
</feature>
<evidence type="ECO:0000256" key="4">
    <source>
        <dbReference type="ARBA" id="ARBA00022989"/>
    </source>
</evidence>
<gene>
    <name evidence="8" type="ORF">D9M09_14495</name>
</gene>
<sequence length="286" mass="31483">MNAAHMLLFITAIAALAAAILAWLVIDIGIATMLRYRAHFTERTRFQVREFFLFVDPARIFLAHAATMTLGAIIAGLASGSMLVAALAFLGLALLPRAVYAWLRRRRLRKFEEQLPDALMMLAGALRAGLSLNLAMSQLVIEAQAPLGQEFTLLLREQRLGVTLEQSLNGLVRRIPTQTTILVVSAMRIATETGGGLAEMLERTASTVRNRLHIEGKIRALTSQGKLQAWIVGLLPVTLMLVLDHMEPQAMDQLWHTRMGWGALAVIASLEVLGIHVIRRIVAIDV</sequence>
<evidence type="ECO:0000313" key="9">
    <source>
        <dbReference type="Proteomes" id="UP000279594"/>
    </source>
</evidence>
<proteinExistence type="predicted"/>
<dbReference type="EMBL" id="CP033019">
    <property type="protein sequence ID" value="AYM76873.1"/>
    <property type="molecule type" value="Genomic_DNA"/>
</dbReference>
<evidence type="ECO:0000256" key="2">
    <source>
        <dbReference type="ARBA" id="ARBA00022475"/>
    </source>
</evidence>
<evidence type="ECO:0000256" key="1">
    <source>
        <dbReference type="ARBA" id="ARBA00004651"/>
    </source>
</evidence>
<evidence type="ECO:0000256" key="6">
    <source>
        <dbReference type="SAM" id="Phobius"/>
    </source>
</evidence>
<evidence type="ECO:0000256" key="5">
    <source>
        <dbReference type="ARBA" id="ARBA00023136"/>
    </source>
</evidence>
<feature type="transmembrane region" description="Helical" evidence="6">
    <location>
        <begin position="258"/>
        <end position="278"/>
    </location>
</feature>
<dbReference type="InterPro" id="IPR018076">
    <property type="entry name" value="T2SS_GspF_dom"/>
</dbReference>
<dbReference type="Gene3D" id="1.20.81.30">
    <property type="entry name" value="Type II secretion system (T2SS), domain F"/>
    <property type="match status" value="1"/>
</dbReference>
<feature type="domain" description="Type II secretion system protein GspF" evidence="7">
    <location>
        <begin position="119"/>
        <end position="243"/>
    </location>
</feature>
<dbReference type="AlphaFoldDB" id="A0A3G2EA89"/>
<protein>
    <submittedName>
        <fullName evidence="8">Pilus assembly protein</fullName>
    </submittedName>
</protein>
<evidence type="ECO:0000313" key="8">
    <source>
        <dbReference type="EMBL" id="AYM76873.1"/>
    </source>
</evidence>
<feature type="transmembrane region" description="Helical" evidence="6">
    <location>
        <begin position="227"/>
        <end position="246"/>
    </location>
</feature>
<dbReference type="Proteomes" id="UP000279594">
    <property type="component" value="Chromosome"/>
</dbReference>
<comment type="subcellular location">
    <subcellularLocation>
        <location evidence="1">Cell membrane</location>
        <topology evidence="1">Multi-pass membrane protein</topology>
    </subcellularLocation>
</comment>
<keyword evidence="2" id="KW-1003">Cell membrane</keyword>